<keyword evidence="1" id="KW-0378">Hydrolase</keyword>
<comment type="caution">
    <text evidence="2">The sequence shown here is derived from an EMBL/GenBank/DDBJ whole genome shotgun (WGS) entry which is preliminary data.</text>
</comment>
<dbReference type="EMBL" id="LXJU01000037">
    <property type="protein sequence ID" value="OGE47756.1"/>
    <property type="molecule type" value="Genomic_DNA"/>
</dbReference>
<dbReference type="RefSeq" id="XP_022483214.1">
    <property type="nucleotide sequence ID" value="XM_022636918.1"/>
</dbReference>
<evidence type="ECO:0000313" key="2">
    <source>
        <dbReference type="EMBL" id="OGE47756.1"/>
    </source>
</evidence>
<evidence type="ECO:0000256" key="1">
    <source>
        <dbReference type="ARBA" id="ARBA00022801"/>
    </source>
</evidence>
<dbReference type="GO" id="GO:0016787">
    <property type="term" value="F:hydrolase activity"/>
    <property type="evidence" value="ECO:0007669"/>
    <property type="project" value="UniProtKB-KW"/>
</dbReference>
<name>A0A1F5L3Y4_PENAI</name>
<accession>A0A1F5L3Y4</accession>
<dbReference type="Pfam" id="PF07470">
    <property type="entry name" value="Glyco_hydro_88"/>
    <property type="match status" value="1"/>
</dbReference>
<dbReference type="InterPro" id="IPR010905">
    <property type="entry name" value="Glyco_hydro_88"/>
</dbReference>
<dbReference type="OrthoDB" id="540611at2759"/>
<dbReference type="InterPro" id="IPR052043">
    <property type="entry name" value="PolySaccharide_Degr_Enz"/>
</dbReference>
<dbReference type="Gene3D" id="1.50.10.10">
    <property type="match status" value="1"/>
</dbReference>
<dbReference type="InterPro" id="IPR012341">
    <property type="entry name" value="6hp_glycosidase-like_sf"/>
</dbReference>
<dbReference type="GO" id="GO:0005975">
    <property type="term" value="P:carbohydrate metabolic process"/>
    <property type="evidence" value="ECO:0007669"/>
    <property type="project" value="InterPro"/>
</dbReference>
<dbReference type="PANTHER" id="PTHR33886:SF11">
    <property type="entry name" value="WALL GLYCOSYL HYDROLASE YTER, PUTATIVE (AFU_ORTHOLOGUE AFUA_2G14630)-RELATED"/>
    <property type="match status" value="1"/>
</dbReference>
<protein>
    <submittedName>
        <fullName evidence="2">Uncharacterized protein</fullName>
    </submittedName>
</protein>
<organism evidence="2 3">
    <name type="scientific">Penicillium arizonense</name>
    <dbReference type="NCBI Taxonomy" id="1835702"/>
    <lineage>
        <taxon>Eukaryota</taxon>
        <taxon>Fungi</taxon>
        <taxon>Dikarya</taxon>
        <taxon>Ascomycota</taxon>
        <taxon>Pezizomycotina</taxon>
        <taxon>Eurotiomycetes</taxon>
        <taxon>Eurotiomycetidae</taxon>
        <taxon>Eurotiales</taxon>
        <taxon>Aspergillaceae</taxon>
        <taxon>Penicillium</taxon>
    </lineage>
</organism>
<gene>
    <name evidence="2" type="ORF">PENARI_c037G06051</name>
</gene>
<dbReference type="AlphaFoldDB" id="A0A1F5L3Y4"/>
<dbReference type="InterPro" id="IPR008928">
    <property type="entry name" value="6-hairpin_glycosidase_sf"/>
</dbReference>
<proteinExistence type="predicted"/>
<dbReference type="SUPFAM" id="SSF48208">
    <property type="entry name" value="Six-hairpin glycosidases"/>
    <property type="match status" value="1"/>
</dbReference>
<dbReference type="STRING" id="1835702.A0A1F5L3Y4"/>
<reference evidence="2 3" key="1">
    <citation type="journal article" date="2016" name="Sci. Rep.">
        <title>Penicillium arizonense, a new, genome sequenced fungal species, reveals a high chemical diversity in secreted metabolites.</title>
        <authorList>
            <person name="Grijseels S."/>
            <person name="Nielsen J.C."/>
            <person name="Randelovic M."/>
            <person name="Nielsen J."/>
            <person name="Nielsen K.F."/>
            <person name="Workman M."/>
            <person name="Frisvad J.C."/>
        </authorList>
    </citation>
    <scope>NUCLEOTIDE SEQUENCE [LARGE SCALE GENOMIC DNA]</scope>
    <source>
        <strain evidence="2 3">CBS 141311</strain>
    </source>
</reference>
<evidence type="ECO:0000313" key="3">
    <source>
        <dbReference type="Proteomes" id="UP000177622"/>
    </source>
</evidence>
<dbReference type="GeneID" id="34581652"/>
<dbReference type="Proteomes" id="UP000177622">
    <property type="component" value="Unassembled WGS sequence"/>
</dbReference>
<sequence>MIGPSQQLQLRPPHTSALESRRLNRKFILSVRPQFDKPAIVLSASASTTARPYSARMADSIISRGQAILENQTDSSSLLQVGIFQTAIMELIESPSGRYMEQNWKIYVSASADSVVDVVDNATKDARLPLDRLSVGRGLLYLYDETGTSTYKQTLAALRASIDLQPRNIFGGLWYYIYPNWSYLDGMFSLLSFYPLYTANMDIANMTEVNNDLFHQIELLWEHCYDNTTGLLFHGYDATKTASWANPTTGASLIVWDRALGWFMMGLVDLLELPLMDSRVATWRARFVDLANAVVQAVDPASGCWWQVMSSPGRTGNYIEASGSAMFTYALYKGVRLGLLQDNNPQEPPSENPIAHFRANYTRVATRAYRTLVDRFVVENQDGTLSYNGTVGVCSLNSTANYEYYTERPLVYNSVLGSAAFVRASMEHELEHGVLYEQ</sequence>
<dbReference type="PANTHER" id="PTHR33886">
    <property type="entry name" value="UNSATURATED RHAMNOGALACTURONAN HYDROLASE (EUROFUNG)"/>
    <property type="match status" value="1"/>
</dbReference>
<keyword evidence="3" id="KW-1185">Reference proteome</keyword>